<proteinExistence type="predicted"/>
<evidence type="ECO:0000313" key="1">
    <source>
        <dbReference type="EMBL" id="GGB10547.1"/>
    </source>
</evidence>
<gene>
    <name evidence="1" type="ORF">GCM10011511_37660</name>
</gene>
<comment type="caution">
    <text evidence="1">The sequence shown here is derived from an EMBL/GenBank/DDBJ whole genome shotgun (WGS) entry which is preliminary data.</text>
</comment>
<evidence type="ECO:0000313" key="2">
    <source>
        <dbReference type="Proteomes" id="UP000607559"/>
    </source>
</evidence>
<protein>
    <submittedName>
        <fullName evidence="1">Uncharacterized protein</fullName>
    </submittedName>
</protein>
<dbReference type="Proteomes" id="UP000607559">
    <property type="component" value="Unassembled WGS sequence"/>
</dbReference>
<dbReference type="AlphaFoldDB" id="A0A8J2UG06"/>
<name>A0A8J2UG06_9BACT</name>
<organism evidence="1 2">
    <name type="scientific">Puia dinghuensis</name>
    <dbReference type="NCBI Taxonomy" id="1792502"/>
    <lineage>
        <taxon>Bacteria</taxon>
        <taxon>Pseudomonadati</taxon>
        <taxon>Bacteroidota</taxon>
        <taxon>Chitinophagia</taxon>
        <taxon>Chitinophagales</taxon>
        <taxon>Chitinophagaceae</taxon>
        <taxon>Puia</taxon>
    </lineage>
</organism>
<dbReference type="EMBL" id="BMJC01000004">
    <property type="protein sequence ID" value="GGB10547.1"/>
    <property type="molecule type" value="Genomic_DNA"/>
</dbReference>
<keyword evidence="2" id="KW-1185">Reference proteome</keyword>
<reference evidence="1" key="2">
    <citation type="submission" date="2020-09" db="EMBL/GenBank/DDBJ databases">
        <authorList>
            <person name="Sun Q."/>
            <person name="Zhou Y."/>
        </authorList>
    </citation>
    <scope>NUCLEOTIDE SEQUENCE</scope>
    <source>
        <strain evidence="1">CGMCC 1.15448</strain>
    </source>
</reference>
<reference evidence="1" key="1">
    <citation type="journal article" date="2014" name="Int. J. Syst. Evol. Microbiol.">
        <title>Complete genome sequence of Corynebacterium casei LMG S-19264T (=DSM 44701T), isolated from a smear-ripened cheese.</title>
        <authorList>
            <consortium name="US DOE Joint Genome Institute (JGI-PGF)"/>
            <person name="Walter F."/>
            <person name="Albersmeier A."/>
            <person name="Kalinowski J."/>
            <person name="Ruckert C."/>
        </authorList>
    </citation>
    <scope>NUCLEOTIDE SEQUENCE</scope>
    <source>
        <strain evidence="1">CGMCC 1.15448</strain>
    </source>
</reference>
<accession>A0A8J2UG06</accession>
<sequence>MGGFDSAFVHFLAEGIFAGTGDASEIAVVGDLEHDGRRVWDPGAFSRLKEGSVELIEGVFKKIDSTGKVPQPVDDLF</sequence>